<gene>
    <name evidence="1" type="ORF">HX829_06170</name>
</gene>
<dbReference type="Proteomes" id="UP000582981">
    <property type="component" value="Unassembled WGS sequence"/>
</dbReference>
<name>A0A7Y7WCE3_9PSED</name>
<dbReference type="RefSeq" id="WP_177143573.1">
    <property type="nucleotide sequence ID" value="NZ_JACAPU010000007.1"/>
</dbReference>
<sequence>MNSEQYERLEGMGLAFVSGRLEDKPEIGAIGYSATFKLSLDFERFKTVANKHIPGYFDSPVNAIRPELAGLAYHHSYNYLAGNAGRIHSFEQLCRVFSNPNDYLSDWSANGLSRRYAKPVFEFFDDDVFISVGQDFRWNDRKRQIVIADLPIIEFQWALNLMMGHDLLSRAPIAIVVLGYFHEDKVKVEDTRLNRGILYVKGSDLQFGKLTANDIRIAQ</sequence>
<protein>
    <submittedName>
        <fullName evidence="1">Uncharacterized protein</fullName>
    </submittedName>
</protein>
<comment type="caution">
    <text evidence="1">The sequence shown here is derived from an EMBL/GenBank/DDBJ whole genome shotgun (WGS) entry which is preliminary data.</text>
</comment>
<organism evidence="1 2">
    <name type="scientific">Pseudomonas gingeri</name>
    <dbReference type="NCBI Taxonomy" id="117681"/>
    <lineage>
        <taxon>Bacteria</taxon>
        <taxon>Pseudomonadati</taxon>
        <taxon>Pseudomonadota</taxon>
        <taxon>Gammaproteobacteria</taxon>
        <taxon>Pseudomonadales</taxon>
        <taxon>Pseudomonadaceae</taxon>
        <taxon>Pseudomonas</taxon>
    </lineage>
</organism>
<proteinExistence type="predicted"/>
<dbReference type="EMBL" id="JACAPU010000007">
    <property type="protein sequence ID" value="NWB46074.1"/>
    <property type="molecule type" value="Genomic_DNA"/>
</dbReference>
<evidence type="ECO:0000313" key="2">
    <source>
        <dbReference type="Proteomes" id="UP000582981"/>
    </source>
</evidence>
<evidence type="ECO:0000313" key="1">
    <source>
        <dbReference type="EMBL" id="NWB46074.1"/>
    </source>
</evidence>
<reference evidence="1 2" key="1">
    <citation type="submission" date="2020-04" db="EMBL/GenBank/DDBJ databases">
        <title>Molecular characterization of pseudomonads from Agaricus bisporus reveal novel blotch 2 pathogens in Western Europe.</title>
        <authorList>
            <person name="Taparia T."/>
            <person name="Krijger M."/>
            <person name="Haynes E."/>
            <person name="Elpinstone J.G."/>
            <person name="Noble R."/>
            <person name="Van Der Wolf J."/>
        </authorList>
    </citation>
    <scope>NUCLEOTIDE SEQUENCE [LARGE SCALE GENOMIC DNA]</scope>
    <source>
        <strain evidence="1 2">F1001</strain>
    </source>
</reference>
<dbReference type="AlphaFoldDB" id="A0A7Y7WCE3"/>
<accession>A0A7Y7WCE3</accession>